<keyword evidence="4 5" id="KW-0694">RNA-binding</keyword>
<keyword evidence="5" id="KW-1005">Bacterial flagellum biogenesis</keyword>
<dbReference type="PANTHER" id="PTHR34984:SF1">
    <property type="entry name" value="CARBON STORAGE REGULATOR"/>
    <property type="match status" value="1"/>
</dbReference>
<evidence type="ECO:0000256" key="1">
    <source>
        <dbReference type="ARBA" id="ARBA00022490"/>
    </source>
</evidence>
<dbReference type="GO" id="GO:0005829">
    <property type="term" value="C:cytosol"/>
    <property type="evidence" value="ECO:0007669"/>
    <property type="project" value="TreeGrafter"/>
</dbReference>
<evidence type="ECO:0000256" key="2">
    <source>
        <dbReference type="ARBA" id="ARBA00022491"/>
    </source>
</evidence>
<evidence type="ECO:0000313" key="6">
    <source>
        <dbReference type="EMBL" id="GEN29911.1"/>
    </source>
</evidence>
<keyword evidence="3 5" id="KW-0810">Translation regulation</keyword>
<protein>
    <recommendedName>
        <fullName evidence="5">Translational regulator CsrA</fullName>
    </recommendedName>
</protein>
<sequence>MLVLTRKKNESILIGEEIEIKILSIDGDQIKLGVNAPSEVDIYRKELYEDIQKENNQAAMISIDVLELLQQNDKK</sequence>
<comment type="similarity">
    <text evidence="5">Belongs to the CsrA/RsmA family.</text>
</comment>
<dbReference type="InterPro" id="IPR036107">
    <property type="entry name" value="CsrA_sf"/>
</dbReference>
<dbReference type="GO" id="GO:0006109">
    <property type="term" value="P:regulation of carbohydrate metabolic process"/>
    <property type="evidence" value="ECO:0007669"/>
    <property type="project" value="InterPro"/>
</dbReference>
<comment type="subunit">
    <text evidence="5">Homodimer; the beta-strands of each monomer intercalate to form a hydrophobic core, while the alpha-helices form wings that extend away from the core.</text>
</comment>
<accession>A0A511UVF9</accession>
<dbReference type="SUPFAM" id="SSF117130">
    <property type="entry name" value="CsrA-like"/>
    <property type="match status" value="1"/>
</dbReference>
<keyword evidence="7" id="KW-1185">Reference proteome</keyword>
<dbReference type="Gene3D" id="2.60.40.4380">
    <property type="entry name" value="Translational regulator CsrA"/>
    <property type="match status" value="1"/>
</dbReference>
<comment type="subcellular location">
    <subcellularLocation>
        <location evidence="5">Cytoplasm</location>
    </subcellularLocation>
</comment>
<dbReference type="GO" id="GO:0048027">
    <property type="term" value="F:mRNA 5'-UTR binding"/>
    <property type="evidence" value="ECO:0007669"/>
    <property type="project" value="UniProtKB-UniRule"/>
</dbReference>
<dbReference type="OrthoDB" id="9809061at2"/>
<dbReference type="GO" id="GO:0045947">
    <property type="term" value="P:negative regulation of translational initiation"/>
    <property type="evidence" value="ECO:0007669"/>
    <property type="project" value="UniProtKB-UniRule"/>
</dbReference>
<dbReference type="GO" id="GO:1902208">
    <property type="term" value="P:regulation of bacterial-type flagellum assembly"/>
    <property type="evidence" value="ECO:0007669"/>
    <property type="project" value="UniProtKB-UniRule"/>
</dbReference>
<dbReference type="Pfam" id="PF02599">
    <property type="entry name" value="CsrA"/>
    <property type="match status" value="1"/>
</dbReference>
<name>A0A511UVF9_9BACI</name>
<evidence type="ECO:0000256" key="3">
    <source>
        <dbReference type="ARBA" id="ARBA00022845"/>
    </source>
</evidence>
<dbReference type="GO" id="GO:0006402">
    <property type="term" value="P:mRNA catabolic process"/>
    <property type="evidence" value="ECO:0007669"/>
    <property type="project" value="InterPro"/>
</dbReference>
<evidence type="ECO:0000256" key="5">
    <source>
        <dbReference type="HAMAP-Rule" id="MF_00167"/>
    </source>
</evidence>
<dbReference type="PANTHER" id="PTHR34984">
    <property type="entry name" value="CARBON STORAGE REGULATOR"/>
    <property type="match status" value="1"/>
</dbReference>
<comment type="caution">
    <text evidence="6">The sequence shown here is derived from an EMBL/GenBank/DDBJ whole genome shotgun (WGS) entry which is preliminary data.</text>
</comment>
<dbReference type="HAMAP" id="MF_00167">
    <property type="entry name" value="CsrA"/>
    <property type="match status" value="1"/>
</dbReference>
<organism evidence="6 7">
    <name type="scientific">Cerasibacillus quisquiliarum</name>
    <dbReference type="NCBI Taxonomy" id="227865"/>
    <lineage>
        <taxon>Bacteria</taxon>
        <taxon>Bacillati</taxon>
        <taxon>Bacillota</taxon>
        <taxon>Bacilli</taxon>
        <taxon>Bacillales</taxon>
        <taxon>Bacillaceae</taxon>
        <taxon>Cerasibacillus</taxon>
    </lineage>
</organism>
<gene>
    <name evidence="5 6" type="primary">csrA</name>
    <name evidence="6" type="ORF">CQU01_01490</name>
</gene>
<keyword evidence="1 5" id="KW-0963">Cytoplasm</keyword>
<evidence type="ECO:0000256" key="4">
    <source>
        <dbReference type="ARBA" id="ARBA00022884"/>
    </source>
</evidence>
<evidence type="ECO:0000313" key="7">
    <source>
        <dbReference type="Proteomes" id="UP000321491"/>
    </source>
</evidence>
<dbReference type="NCBIfam" id="NF002469">
    <property type="entry name" value="PRK01712.1"/>
    <property type="match status" value="1"/>
</dbReference>
<dbReference type="GO" id="GO:0044781">
    <property type="term" value="P:bacterial-type flagellum organization"/>
    <property type="evidence" value="ECO:0007669"/>
    <property type="project" value="UniProtKB-KW"/>
</dbReference>
<dbReference type="InterPro" id="IPR003751">
    <property type="entry name" value="CsrA"/>
</dbReference>
<keyword evidence="2 5" id="KW-0678">Repressor</keyword>
<dbReference type="NCBIfam" id="TIGR00202">
    <property type="entry name" value="csrA"/>
    <property type="match status" value="1"/>
</dbReference>
<reference evidence="6 7" key="1">
    <citation type="submission" date="2019-07" db="EMBL/GenBank/DDBJ databases">
        <title>Whole genome shotgun sequence of Cerasibacillus quisquiliarum NBRC 102429.</title>
        <authorList>
            <person name="Hosoyama A."/>
            <person name="Uohara A."/>
            <person name="Ohji S."/>
            <person name="Ichikawa N."/>
        </authorList>
    </citation>
    <scope>NUCLEOTIDE SEQUENCE [LARGE SCALE GENOMIC DNA]</scope>
    <source>
        <strain evidence="6 7">NBRC 102429</strain>
    </source>
</reference>
<comment type="function">
    <text evidence="5">A translational regulator that binds mRNA to regulate translation initiation and/or mRNA stability. Usually binds in the 5'-UTR at or near the Shine-Dalgarno sequence preventing ribosome-binding, thus repressing translation. Its main target seems to be the major flagellin gene, while its function is anatagonized by FliW.</text>
</comment>
<dbReference type="RefSeq" id="WP_146934459.1">
    <property type="nucleotide sequence ID" value="NZ_BJXW01000003.1"/>
</dbReference>
<proteinExistence type="inferred from homology"/>
<dbReference type="AlphaFoldDB" id="A0A511UVF9"/>
<dbReference type="FunFam" id="2.60.40.4380:FF:000002">
    <property type="entry name" value="Translational regulator CsrA"/>
    <property type="match status" value="1"/>
</dbReference>
<dbReference type="EMBL" id="BJXW01000003">
    <property type="protein sequence ID" value="GEN29911.1"/>
    <property type="molecule type" value="Genomic_DNA"/>
</dbReference>
<dbReference type="Proteomes" id="UP000321491">
    <property type="component" value="Unassembled WGS sequence"/>
</dbReference>